<dbReference type="InterPro" id="IPR006694">
    <property type="entry name" value="Fatty_acid_hydroxylase"/>
</dbReference>
<feature type="domain" description="Fatty acid hydroxylase" evidence="6">
    <location>
        <begin position="91"/>
        <end position="228"/>
    </location>
</feature>
<dbReference type="EMBL" id="AP029612">
    <property type="protein sequence ID" value="BFG69306.1"/>
    <property type="molecule type" value="Genomic_DNA"/>
</dbReference>
<organism evidence="7">
    <name type="scientific">Sediminibacterium sp. KACHI17</name>
    <dbReference type="NCBI Taxonomy" id="1751071"/>
    <lineage>
        <taxon>Bacteria</taxon>
        <taxon>Pseudomonadati</taxon>
        <taxon>Bacteroidota</taxon>
        <taxon>Chitinophagia</taxon>
        <taxon>Chitinophagales</taxon>
        <taxon>Chitinophagaceae</taxon>
        <taxon>Sediminibacterium</taxon>
    </lineage>
</organism>
<protein>
    <submittedName>
        <fullName evidence="7">Sterol desaturase family protein</fullName>
    </submittedName>
</protein>
<feature type="transmembrane region" description="Helical" evidence="5">
    <location>
        <begin position="149"/>
        <end position="175"/>
    </location>
</feature>
<evidence type="ECO:0000256" key="4">
    <source>
        <dbReference type="ARBA" id="ARBA00023136"/>
    </source>
</evidence>
<evidence type="ECO:0000256" key="1">
    <source>
        <dbReference type="ARBA" id="ARBA00004370"/>
    </source>
</evidence>
<dbReference type="GO" id="GO:0008610">
    <property type="term" value="P:lipid biosynthetic process"/>
    <property type="evidence" value="ECO:0007669"/>
    <property type="project" value="InterPro"/>
</dbReference>
<keyword evidence="2 5" id="KW-0812">Transmembrane</keyword>
<feature type="transmembrane region" description="Helical" evidence="5">
    <location>
        <begin position="86"/>
        <end position="105"/>
    </location>
</feature>
<feature type="transmembrane region" description="Helical" evidence="5">
    <location>
        <begin position="7"/>
        <end position="26"/>
    </location>
</feature>
<evidence type="ECO:0000259" key="6">
    <source>
        <dbReference type="Pfam" id="PF04116"/>
    </source>
</evidence>
<evidence type="ECO:0000313" key="7">
    <source>
        <dbReference type="EMBL" id="BFG69306.1"/>
    </source>
</evidence>
<dbReference type="InterPro" id="IPR050307">
    <property type="entry name" value="Sterol_Desaturase_Related"/>
</dbReference>
<keyword evidence="4 5" id="KW-0472">Membrane</keyword>
<gene>
    <name evidence="7" type="ORF">KACHI17_01870</name>
</gene>
<dbReference type="Pfam" id="PF04116">
    <property type="entry name" value="FA_hydroxylase"/>
    <property type="match status" value="1"/>
</dbReference>
<evidence type="ECO:0000256" key="3">
    <source>
        <dbReference type="ARBA" id="ARBA00022989"/>
    </source>
</evidence>
<sequence length="266" mass="31552">MELLQKLLAIDPNYILIGLIVLFYSLEYFFENQIQTTNRTTHWGNNILLGIIFVGLNFLWAYVVVFCVEWTNSRQIGLFYMLDMPYWLKLILGVAMLDFVSYWFHRLGHIVPFLWRFHRVHHSDTKMDASTNFRGHPIETFLWFGSSNILAAGIFGLDLVTLGLYFFIVTPLFFLEHANLRFPQWLDRTVGLVVTTPNLHKIHHDQDQHYTDSNFADIFILWDRLFGTFTYKPVEGIKPGLREFDTDQQQSFWYLLKVPFIKLKRQ</sequence>
<dbReference type="RefSeq" id="WP_353549634.1">
    <property type="nucleotide sequence ID" value="NZ_AP029612.1"/>
</dbReference>
<dbReference type="AlphaFoldDB" id="A0AAT9GFL5"/>
<keyword evidence="3 5" id="KW-1133">Transmembrane helix</keyword>
<proteinExistence type="predicted"/>
<dbReference type="GO" id="GO:0005506">
    <property type="term" value="F:iron ion binding"/>
    <property type="evidence" value="ECO:0007669"/>
    <property type="project" value="InterPro"/>
</dbReference>
<comment type="subcellular location">
    <subcellularLocation>
        <location evidence="1">Membrane</location>
    </subcellularLocation>
</comment>
<name>A0AAT9GFL5_9BACT</name>
<evidence type="ECO:0000256" key="5">
    <source>
        <dbReference type="SAM" id="Phobius"/>
    </source>
</evidence>
<accession>A0AAT9GFL5</accession>
<reference evidence="7" key="1">
    <citation type="submission" date="2024-02" db="EMBL/GenBank/DDBJ databases">
        <title>Sediminibacterium planktonica sp. nov. and Sediminibacterium longus sp. nov., isolated from surface lake and river water.</title>
        <authorList>
            <person name="Watanabe K."/>
            <person name="Takemine S."/>
            <person name="Ishii Y."/>
            <person name="Ogata Y."/>
            <person name="Shindo C."/>
            <person name="Suda W."/>
        </authorList>
    </citation>
    <scope>NUCLEOTIDE SEQUENCE</scope>
    <source>
        <strain evidence="7">KACHI17</strain>
    </source>
</reference>
<dbReference type="PANTHER" id="PTHR11863">
    <property type="entry name" value="STEROL DESATURASE"/>
    <property type="match status" value="1"/>
</dbReference>
<dbReference type="GO" id="GO:0016491">
    <property type="term" value="F:oxidoreductase activity"/>
    <property type="evidence" value="ECO:0007669"/>
    <property type="project" value="InterPro"/>
</dbReference>
<dbReference type="GO" id="GO:0016020">
    <property type="term" value="C:membrane"/>
    <property type="evidence" value="ECO:0007669"/>
    <property type="project" value="UniProtKB-SubCell"/>
</dbReference>
<feature type="transmembrane region" description="Helical" evidence="5">
    <location>
        <begin position="46"/>
        <end position="65"/>
    </location>
</feature>
<evidence type="ECO:0000256" key="2">
    <source>
        <dbReference type="ARBA" id="ARBA00022692"/>
    </source>
</evidence>